<dbReference type="WBParaSite" id="jg22417">
    <property type="protein sequence ID" value="jg22417"/>
    <property type="gene ID" value="jg22417"/>
</dbReference>
<accession>A0A915DSC9</accession>
<keyword evidence="1" id="KW-0812">Transmembrane</keyword>
<feature type="transmembrane region" description="Helical" evidence="1">
    <location>
        <begin position="197"/>
        <end position="213"/>
    </location>
</feature>
<feature type="transmembrane region" description="Helical" evidence="1">
    <location>
        <begin position="252"/>
        <end position="276"/>
    </location>
</feature>
<name>A0A915DSC9_9BILA</name>
<evidence type="ECO:0000256" key="1">
    <source>
        <dbReference type="SAM" id="Phobius"/>
    </source>
</evidence>
<sequence>MKLRKLLQFFEDECNWHFVDLLSFTWIDGFCGVCNGSSSHLLCLPFFSFILPLLSGIAASITSVYALLLHNPNGCELFLQFFSLILGFLLFVATATEAVCLRRVQAERGEQSVCAGVLNRTLGSQLKCSDVFLSLQDHLLLKIGPQPSNVEHLEESRRTVQIALSTVLAVASLVQFSTGLILTLYSAAENKFQLSAPHWQAIFGIFTLLYSYVYHAYCCVFFHSYFVTLVAVYCLIQAGVPWHFPARTSSRQFFSVVGAGLSTALLALTSFGFYCWANRHAAPWKFDRDLSNFLYSQSYWNSTIDKDKTMTNGLFRYCHKPKQMYMLCERTLEFSKPYIWWTQEQVEGEAELIQAMVLILLTLNACIHFLLFVYDAFGN</sequence>
<reference evidence="3" key="1">
    <citation type="submission" date="2022-11" db="UniProtKB">
        <authorList>
            <consortium name="WormBaseParasite"/>
        </authorList>
    </citation>
    <scope>IDENTIFICATION</scope>
</reference>
<feature type="transmembrane region" description="Helical" evidence="1">
    <location>
        <begin position="220"/>
        <end position="240"/>
    </location>
</feature>
<proteinExistence type="predicted"/>
<organism evidence="2 3">
    <name type="scientific">Ditylenchus dipsaci</name>
    <dbReference type="NCBI Taxonomy" id="166011"/>
    <lineage>
        <taxon>Eukaryota</taxon>
        <taxon>Metazoa</taxon>
        <taxon>Ecdysozoa</taxon>
        <taxon>Nematoda</taxon>
        <taxon>Chromadorea</taxon>
        <taxon>Rhabditida</taxon>
        <taxon>Tylenchina</taxon>
        <taxon>Tylenchomorpha</taxon>
        <taxon>Sphaerularioidea</taxon>
        <taxon>Anguinidae</taxon>
        <taxon>Anguininae</taxon>
        <taxon>Ditylenchus</taxon>
    </lineage>
</organism>
<dbReference type="Proteomes" id="UP000887574">
    <property type="component" value="Unplaced"/>
</dbReference>
<keyword evidence="1" id="KW-1133">Transmembrane helix</keyword>
<feature type="transmembrane region" description="Helical" evidence="1">
    <location>
        <begin position="46"/>
        <end position="69"/>
    </location>
</feature>
<evidence type="ECO:0000313" key="3">
    <source>
        <dbReference type="WBParaSite" id="jg22417"/>
    </source>
</evidence>
<dbReference type="AlphaFoldDB" id="A0A915DSC9"/>
<protein>
    <submittedName>
        <fullName evidence="3">Uncharacterized protein</fullName>
    </submittedName>
</protein>
<keyword evidence="2" id="KW-1185">Reference proteome</keyword>
<feature type="transmembrane region" description="Helical" evidence="1">
    <location>
        <begin position="81"/>
        <end position="101"/>
    </location>
</feature>
<feature type="transmembrane region" description="Helical" evidence="1">
    <location>
        <begin position="352"/>
        <end position="374"/>
    </location>
</feature>
<keyword evidence="1" id="KW-0472">Membrane</keyword>
<evidence type="ECO:0000313" key="2">
    <source>
        <dbReference type="Proteomes" id="UP000887574"/>
    </source>
</evidence>
<feature type="transmembrane region" description="Helical" evidence="1">
    <location>
        <begin position="162"/>
        <end position="185"/>
    </location>
</feature>